<dbReference type="EMBL" id="FQZM01000048">
    <property type="protein sequence ID" value="SHJ67477.1"/>
    <property type="molecule type" value="Genomic_DNA"/>
</dbReference>
<evidence type="ECO:0000313" key="2">
    <source>
        <dbReference type="Proteomes" id="UP000184529"/>
    </source>
</evidence>
<evidence type="ECO:0000313" key="1">
    <source>
        <dbReference type="EMBL" id="SHJ67477.1"/>
    </source>
</evidence>
<keyword evidence="2" id="KW-1185">Reference proteome</keyword>
<protein>
    <submittedName>
        <fullName evidence="1">Uncharacterized protein</fullName>
    </submittedName>
</protein>
<dbReference type="OrthoDB" id="1809654at2"/>
<name>A0A1M6L8E1_9FIRM</name>
<proteinExistence type="predicted"/>
<organism evidence="1 2">
    <name type="scientific">Desulfofundulus thermosubterraneus DSM 16057</name>
    <dbReference type="NCBI Taxonomy" id="1121432"/>
    <lineage>
        <taxon>Bacteria</taxon>
        <taxon>Bacillati</taxon>
        <taxon>Bacillota</taxon>
        <taxon>Clostridia</taxon>
        <taxon>Eubacteriales</taxon>
        <taxon>Peptococcaceae</taxon>
        <taxon>Desulfofundulus</taxon>
    </lineage>
</organism>
<dbReference type="RefSeq" id="WP_072870951.1">
    <property type="nucleotide sequence ID" value="NZ_FQZM01000048.1"/>
</dbReference>
<accession>A0A1M6L8E1</accession>
<sequence length="65" mass="7797">MIKAKDMTQEQITHSFCSWCKYRRLFLGHTYWGCGLEKEKMEEHCSYRQAVQREEKKAKQSGVTH</sequence>
<dbReference type="AlphaFoldDB" id="A0A1M6L8E1"/>
<dbReference type="Proteomes" id="UP000184529">
    <property type="component" value="Unassembled WGS sequence"/>
</dbReference>
<reference evidence="2" key="1">
    <citation type="submission" date="2016-11" db="EMBL/GenBank/DDBJ databases">
        <authorList>
            <person name="Varghese N."/>
            <person name="Submissions S."/>
        </authorList>
    </citation>
    <scope>NUCLEOTIDE SEQUENCE [LARGE SCALE GENOMIC DNA]</scope>
    <source>
        <strain evidence="2">DSM 16057</strain>
    </source>
</reference>
<gene>
    <name evidence="1" type="ORF">SAMN02745219_03084</name>
</gene>